<keyword evidence="2" id="KW-1185">Reference proteome</keyword>
<dbReference type="AlphaFoldDB" id="A0AAE1V323"/>
<gene>
    <name evidence="1" type="ORF">RND71_026712</name>
</gene>
<protein>
    <submittedName>
        <fullName evidence="1">Uncharacterized protein</fullName>
    </submittedName>
</protein>
<dbReference type="EMBL" id="JAVYJV010000014">
    <property type="protein sequence ID" value="KAK4354518.1"/>
    <property type="molecule type" value="Genomic_DNA"/>
</dbReference>
<name>A0AAE1V323_9SOLA</name>
<proteinExistence type="predicted"/>
<evidence type="ECO:0000313" key="1">
    <source>
        <dbReference type="EMBL" id="KAK4354518.1"/>
    </source>
</evidence>
<evidence type="ECO:0000313" key="2">
    <source>
        <dbReference type="Proteomes" id="UP001291623"/>
    </source>
</evidence>
<accession>A0AAE1V323</accession>
<sequence>MRLKKLWRVYTTLNISNTSNYYSLERFPGLRLTTSLVLSRCPGDNSTGPSTLLPGKSRNVLRWECLKLMIFFHQKATIGKLTGVHRKCITSKYGYAARCEPASFRLEKWF</sequence>
<organism evidence="1 2">
    <name type="scientific">Anisodus tanguticus</name>
    <dbReference type="NCBI Taxonomy" id="243964"/>
    <lineage>
        <taxon>Eukaryota</taxon>
        <taxon>Viridiplantae</taxon>
        <taxon>Streptophyta</taxon>
        <taxon>Embryophyta</taxon>
        <taxon>Tracheophyta</taxon>
        <taxon>Spermatophyta</taxon>
        <taxon>Magnoliopsida</taxon>
        <taxon>eudicotyledons</taxon>
        <taxon>Gunneridae</taxon>
        <taxon>Pentapetalae</taxon>
        <taxon>asterids</taxon>
        <taxon>lamiids</taxon>
        <taxon>Solanales</taxon>
        <taxon>Solanaceae</taxon>
        <taxon>Solanoideae</taxon>
        <taxon>Hyoscyameae</taxon>
        <taxon>Anisodus</taxon>
    </lineage>
</organism>
<dbReference type="Proteomes" id="UP001291623">
    <property type="component" value="Unassembled WGS sequence"/>
</dbReference>
<comment type="caution">
    <text evidence="1">The sequence shown here is derived from an EMBL/GenBank/DDBJ whole genome shotgun (WGS) entry which is preliminary data.</text>
</comment>
<reference evidence="1" key="1">
    <citation type="submission" date="2023-12" db="EMBL/GenBank/DDBJ databases">
        <title>Genome assembly of Anisodus tanguticus.</title>
        <authorList>
            <person name="Wang Y.-J."/>
        </authorList>
    </citation>
    <scope>NUCLEOTIDE SEQUENCE</scope>
    <source>
        <strain evidence="1">KB-2021</strain>
        <tissue evidence="1">Leaf</tissue>
    </source>
</reference>